<dbReference type="EMBL" id="CP017708">
    <property type="protein sequence ID" value="WAN69557.1"/>
    <property type="molecule type" value="Genomic_DNA"/>
</dbReference>
<name>A0A9Q9STX0_MOOP1</name>
<dbReference type="Pfam" id="PF19955">
    <property type="entry name" value="EAD1"/>
    <property type="match status" value="1"/>
</dbReference>
<feature type="domain" description="Sulfatase-modifying factor enzyme-like" evidence="2">
    <location>
        <begin position="294"/>
        <end position="540"/>
    </location>
</feature>
<evidence type="ECO:0000259" key="4">
    <source>
        <dbReference type="Pfam" id="PF19963"/>
    </source>
</evidence>
<dbReference type="InterPro" id="IPR045440">
    <property type="entry name" value="VMAP-M1"/>
</dbReference>
<feature type="compositionally biased region" description="Basic and acidic residues" evidence="1">
    <location>
        <begin position="205"/>
        <end position="215"/>
    </location>
</feature>
<gene>
    <name evidence="5" type="ORF">BJP36_36325</name>
</gene>
<feature type="domain" description="Effector-associated" evidence="3">
    <location>
        <begin position="12"/>
        <end position="91"/>
    </location>
</feature>
<dbReference type="Gene3D" id="3.90.1580.10">
    <property type="entry name" value="paralog of FGE (formylglycine-generating enzyme)"/>
    <property type="match status" value="1"/>
</dbReference>
<evidence type="ECO:0000259" key="2">
    <source>
        <dbReference type="Pfam" id="PF03781"/>
    </source>
</evidence>
<dbReference type="Pfam" id="PF19963">
    <property type="entry name" value="VMAP-M1"/>
    <property type="match status" value="1"/>
</dbReference>
<dbReference type="PANTHER" id="PTHR23150:SF35">
    <property type="entry name" value="BLL6746 PROTEIN"/>
    <property type="match status" value="1"/>
</dbReference>
<dbReference type="SUPFAM" id="SSF56436">
    <property type="entry name" value="C-type lectin-like"/>
    <property type="match status" value="1"/>
</dbReference>
<sequence>MNMNTGHTPGYLLKKINEALCSAFPSETRLAMMLKHQFNINLPQVASGDNLTEIVYKVLQDFNSSNSLEELIDGALQEIPNNAELKAINEKFKITTNLVKILRPLERKLIKQMKQAYRDCCAYELLEDSEYQIPDRFYEIIKNLDEISQQTDDEKMIVKFVDRLLVNGNIPTSEAQQLKQWLSRNANNVYDLEFHKQNLNSQPDRIVKPNSRKESLNPAKPKGSNQFSRADFLKGCLTTMPILFLVYYFTNKQTGLKKFPFKVVTVNRRGETIKEESKQASYFTEDLGNGVDLDMVSIPEGSFLMGSPETEKGSHERERPQHKVTIQPFFLGKYLVTQAQWRAVANLPKIKRDLKPDPSYFTGDNRPVEQVNWYDAMEFCDRLSQYTGRKYRLPSEAEWEYACRAGTTTPFHYEDTTPFHYGETITGLLANYNASYTYAEEKEGEYREETTPVGHFPPNGFGLYDMHGNLWEWCADPRHDNYKGAPTDGSVWTKPTSNHTKYILRGGSWSASPIYCRSAQRDYNFTRDAIKLNVGFRVARGVG</sequence>
<organism evidence="5">
    <name type="scientific">Moorena producens (strain JHB)</name>
    <dbReference type="NCBI Taxonomy" id="1454205"/>
    <lineage>
        <taxon>Bacteria</taxon>
        <taxon>Bacillati</taxon>
        <taxon>Cyanobacteriota</taxon>
        <taxon>Cyanophyceae</taxon>
        <taxon>Coleofasciculales</taxon>
        <taxon>Coleofasciculaceae</taxon>
        <taxon>Moorena</taxon>
    </lineage>
</organism>
<reference evidence="5" key="1">
    <citation type="journal article" date="2017" name="Proc. Natl. Acad. Sci. U.S.A.">
        <title>Comparative genomics uncovers the prolific and distinctive metabolic potential of the cyanobacterial genus Moorea.</title>
        <authorList>
            <person name="Leao T."/>
            <person name="Castelao G."/>
            <person name="Korobeynikov A."/>
            <person name="Monroe E.A."/>
            <person name="Podell S."/>
            <person name="Glukhov E."/>
            <person name="Allen E.E."/>
            <person name="Gerwick W.H."/>
            <person name="Gerwick L."/>
        </authorList>
    </citation>
    <scope>NUCLEOTIDE SEQUENCE</scope>
    <source>
        <strain evidence="5">JHB</strain>
    </source>
</reference>
<evidence type="ECO:0000313" key="5">
    <source>
        <dbReference type="EMBL" id="WAN69557.1"/>
    </source>
</evidence>
<dbReference type="InterPro" id="IPR005532">
    <property type="entry name" value="SUMF_dom"/>
</dbReference>
<evidence type="ECO:0000256" key="1">
    <source>
        <dbReference type="SAM" id="MobiDB-lite"/>
    </source>
</evidence>
<dbReference type="InterPro" id="IPR042095">
    <property type="entry name" value="SUMF_sf"/>
</dbReference>
<dbReference type="PANTHER" id="PTHR23150">
    <property type="entry name" value="SULFATASE MODIFYING FACTOR 1, 2"/>
    <property type="match status" value="1"/>
</dbReference>
<dbReference type="AlphaFoldDB" id="A0A9Q9STX0"/>
<proteinExistence type="predicted"/>
<dbReference type="Proteomes" id="UP000176944">
    <property type="component" value="Chromosome"/>
</dbReference>
<protein>
    <submittedName>
        <fullName evidence="5">SUMF1/EgtB/PvdO family nonheme iron enzyme</fullName>
    </submittedName>
</protein>
<dbReference type="InterPro" id="IPR051043">
    <property type="entry name" value="Sulfatase_Mod_Factor_Kinase"/>
</dbReference>
<dbReference type="Pfam" id="PF03781">
    <property type="entry name" value="FGE-sulfatase"/>
    <property type="match status" value="1"/>
</dbReference>
<reference evidence="5" key="2">
    <citation type="submission" date="2022-10" db="EMBL/GenBank/DDBJ databases">
        <authorList>
            <person name="Ngo T.-E."/>
        </authorList>
    </citation>
    <scope>NUCLEOTIDE SEQUENCE</scope>
    <source>
        <strain evidence="5">JHB</strain>
    </source>
</reference>
<feature type="region of interest" description="Disordered" evidence="1">
    <location>
        <begin position="201"/>
        <end position="224"/>
    </location>
</feature>
<evidence type="ECO:0000259" key="3">
    <source>
        <dbReference type="Pfam" id="PF19955"/>
    </source>
</evidence>
<dbReference type="GO" id="GO:0120147">
    <property type="term" value="F:formylglycine-generating oxidase activity"/>
    <property type="evidence" value="ECO:0007669"/>
    <property type="project" value="TreeGrafter"/>
</dbReference>
<feature type="domain" description="vWA-MoxR associated protein middle region 1" evidence="4">
    <location>
        <begin position="101"/>
        <end position="198"/>
    </location>
</feature>
<dbReference type="InterPro" id="IPR016187">
    <property type="entry name" value="CTDL_fold"/>
</dbReference>
<accession>A0A9Q9STX0</accession>
<dbReference type="InterPro" id="IPR045430">
    <property type="entry name" value="EAD1"/>
</dbReference>